<protein>
    <submittedName>
        <fullName evidence="6">Tyrosine-type recombinase/integrase</fullName>
    </submittedName>
</protein>
<reference evidence="6" key="2">
    <citation type="submission" date="2024-03" db="EMBL/GenBank/DDBJ databases">
        <authorList>
            <person name="Bromfield E.S.P."/>
            <person name="Cloutier S."/>
        </authorList>
    </citation>
    <scope>NUCLEOTIDE SEQUENCE</scope>
    <source>
        <strain evidence="6">5S5</strain>
    </source>
</reference>
<dbReference type="InterPro" id="IPR002104">
    <property type="entry name" value="Integrase_catalytic"/>
</dbReference>
<evidence type="ECO:0000259" key="5">
    <source>
        <dbReference type="PROSITE" id="PS51898"/>
    </source>
</evidence>
<dbReference type="Pfam" id="PF00589">
    <property type="entry name" value="Phage_integrase"/>
    <property type="match status" value="1"/>
</dbReference>
<evidence type="ECO:0000313" key="6">
    <source>
        <dbReference type="EMBL" id="WXC80796.1"/>
    </source>
</evidence>
<sequence length="178" mass="19727">MDERRTVLAEIPDQLKLPVALAMFTGLRKGDVLSLTKGAIRDGKIWRRTNKTGQELSLPIHPDLAELLARYSQHDAITVAATTNGTPWTESGFNSSFIKALAKLKQEGKIGDGLTFHGLRHTVGKLLVEAGYDIDTVRRWLGQRTFAMAAYYTETADTSQRMREVVAKLDPLGSKSRT</sequence>
<gene>
    <name evidence="6" type="ORF">WDK88_03890</name>
</gene>
<dbReference type="InterPro" id="IPR050090">
    <property type="entry name" value="Tyrosine_recombinase_XerCD"/>
</dbReference>
<keyword evidence="3" id="KW-0238">DNA-binding</keyword>
<dbReference type="EMBL" id="CP147711">
    <property type="protein sequence ID" value="WXC80796.1"/>
    <property type="molecule type" value="Genomic_DNA"/>
</dbReference>
<dbReference type="InterPro" id="IPR013762">
    <property type="entry name" value="Integrase-like_cat_sf"/>
</dbReference>
<dbReference type="SUPFAM" id="SSF56349">
    <property type="entry name" value="DNA breaking-rejoining enzymes"/>
    <property type="match status" value="1"/>
</dbReference>
<keyword evidence="2" id="KW-0229">DNA integration</keyword>
<organism evidence="6 7">
    <name type="scientific">Bradyrhizobium septentrionale</name>
    <dbReference type="NCBI Taxonomy" id="1404411"/>
    <lineage>
        <taxon>Bacteria</taxon>
        <taxon>Pseudomonadati</taxon>
        <taxon>Pseudomonadota</taxon>
        <taxon>Alphaproteobacteria</taxon>
        <taxon>Hyphomicrobiales</taxon>
        <taxon>Nitrobacteraceae</taxon>
        <taxon>Bradyrhizobium</taxon>
    </lineage>
</organism>
<evidence type="ECO:0000256" key="1">
    <source>
        <dbReference type="ARBA" id="ARBA00008857"/>
    </source>
</evidence>
<dbReference type="InterPro" id="IPR011010">
    <property type="entry name" value="DNA_brk_join_enz"/>
</dbReference>
<evidence type="ECO:0000256" key="3">
    <source>
        <dbReference type="ARBA" id="ARBA00023125"/>
    </source>
</evidence>
<feature type="domain" description="Tyr recombinase" evidence="5">
    <location>
        <begin position="1"/>
        <end position="167"/>
    </location>
</feature>
<comment type="similarity">
    <text evidence="1">Belongs to the 'phage' integrase family.</text>
</comment>
<accession>A0ABZ2P369</accession>
<dbReference type="Proteomes" id="UP001432046">
    <property type="component" value="Chromosome"/>
</dbReference>
<dbReference type="Gene3D" id="1.10.443.10">
    <property type="entry name" value="Intergrase catalytic core"/>
    <property type="match status" value="1"/>
</dbReference>
<dbReference type="PROSITE" id="PS51898">
    <property type="entry name" value="TYR_RECOMBINASE"/>
    <property type="match status" value="1"/>
</dbReference>
<evidence type="ECO:0000256" key="2">
    <source>
        <dbReference type="ARBA" id="ARBA00022908"/>
    </source>
</evidence>
<name>A0ABZ2P369_9BRAD</name>
<dbReference type="PANTHER" id="PTHR30349">
    <property type="entry name" value="PHAGE INTEGRASE-RELATED"/>
    <property type="match status" value="1"/>
</dbReference>
<dbReference type="PANTHER" id="PTHR30349:SF41">
    <property type="entry name" value="INTEGRASE_RECOMBINASE PROTEIN MJ0367-RELATED"/>
    <property type="match status" value="1"/>
</dbReference>
<dbReference type="RefSeq" id="WP_338834081.1">
    <property type="nucleotide sequence ID" value="NZ_CP147711.1"/>
</dbReference>
<keyword evidence="4" id="KW-0233">DNA recombination</keyword>
<evidence type="ECO:0000313" key="7">
    <source>
        <dbReference type="Proteomes" id="UP001432046"/>
    </source>
</evidence>
<keyword evidence="7" id="KW-1185">Reference proteome</keyword>
<reference evidence="6" key="1">
    <citation type="journal article" date="2021" name="Int. J. Syst. Evol. Microbiol.">
        <title>Bradyrhizobium septentrionale sp. nov. (sv. septentrionale) and Bradyrhizobium quebecense sp. nov. (sv. septentrionale) associated with legumes native to Canada possess rearranged symbiosis genes and numerous insertion sequences.</title>
        <authorList>
            <person name="Bromfield E.S.P."/>
            <person name="Cloutier S."/>
        </authorList>
    </citation>
    <scope>NUCLEOTIDE SEQUENCE</scope>
    <source>
        <strain evidence="6">5S5</strain>
    </source>
</reference>
<proteinExistence type="inferred from homology"/>
<evidence type="ECO:0000256" key="4">
    <source>
        <dbReference type="ARBA" id="ARBA00023172"/>
    </source>
</evidence>